<name>A0A2N9FDJ5_FAGSY</name>
<dbReference type="Gene3D" id="3.40.50.720">
    <property type="entry name" value="NAD(P)-binding Rossmann-like Domain"/>
    <property type="match status" value="1"/>
</dbReference>
<dbReference type="InterPro" id="IPR045000">
    <property type="entry name" value="TR"/>
</dbReference>
<dbReference type="GO" id="GO:0016491">
    <property type="term" value="F:oxidoreductase activity"/>
    <property type="evidence" value="ECO:0007669"/>
    <property type="project" value="UniProtKB-KW"/>
</dbReference>
<dbReference type="SUPFAM" id="SSF51735">
    <property type="entry name" value="NAD(P)-binding Rossmann-fold domains"/>
    <property type="match status" value="1"/>
</dbReference>
<evidence type="ECO:0000256" key="2">
    <source>
        <dbReference type="ARBA" id="ARBA00023002"/>
    </source>
</evidence>
<dbReference type="Pfam" id="PF13561">
    <property type="entry name" value="adh_short_C2"/>
    <property type="match status" value="1"/>
</dbReference>
<evidence type="ECO:0000256" key="1">
    <source>
        <dbReference type="ARBA" id="ARBA00022857"/>
    </source>
</evidence>
<dbReference type="InterPro" id="IPR002347">
    <property type="entry name" value="SDR_fam"/>
</dbReference>
<dbReference type="InterPro" id="IPR036291">
    <property type="entry name" value="NAD(P)-bd_dom_sf"/>
</dbReference>
<evidence type="ECO:0000256" key="3">
    <source>
        <dbReference type="ARBA" id="ARBA00025714"/>
    </source>
</evidence>
<evidence type="ECO:0000313" key="4">
    <source>
        <dbReference type="EMBL" id="SPC85252.1"/>
    </source>
</evidence>
<protein>
    <recommendedName>
        <fullName evidence="5">Tropinone reductase I</fullName>
    </recommendedName>
</protein>
<dbReference type="PROSITE" id="PS00061">
    <property type="entry name" value="ADH_SHORT"/>
    <property type="match status" value="1"/>
</dbReference>
<comment type="similarity">
    <text evidence="3">Belongs to the short-chain dehydrogenases/reductases (SDR) family. SDR65C subfamily.</text>
</comment>
<keyword evidence="1" id="KW-0521">NADP</keyword>
<organism evidence="4">
    <name type="scientific">Fagus sylvatica</name>
    <name type="common">Beechnut</name>
    <dbReference type="NCBI Taxonomy" id="28930"/>
    <lineage>
        <taxon>Eukaryota</taxon>
        <taxon>Viridiplantae</taxon>
        <taxon>Streptophyta</taxon>
        <taxon>Embryophyta</taxon>
        <taxon>Tracheophyta</taxon>
        <taxon>Spermatophyta</taxon>
        <taxon>Magnoliopsida</taxon>
        <taxon>eudicotyledons</taxon>
        <taxon>Gunneridae</taxon>
        <taxon>Pentapetalae</taxon>
        <taxon>rosids</taxon>
        <taxon>fabids</taxon>
        <taxon>Fagales</taxon>
        <taxon>Fagaceae</taxon>
        <taxon>Fagus</taxon>
    </lineage>
</organism>
<proteinExistence type="inferred from homology"/>
<sequence>MGNIVFISSAAGVVSVGSGSIYAASKAAINQLTKNLACEWAEDNIRSNCVTPWYTRTSLVENLLANKKFLEEVISKTPIQRIAEPEEVSSLVAFLCLPAASYITGQTAVATVLFVHFHMLISYKYTSDVLFVLG</sequence>
<reference evidence="4" key="1">
    <citation type="submission" date="2018-02" db="EMBL/GenBank/DDBJ databases">
        <authorList>
            <person name="Cohen D.B."/>
            <person name="Kent A.D."/>
        </authorList>
    </citation>
    <scope>NUCLEOTIDE SEQUENCE</scope>
</reference>
<evidence type="ECO:0008006" key="5">
    <source>
        <dbReference type="Google" id="ProtNLM"/>
    </source>
</evidence>
<dbReference type="AlphaFoldDB" id="A0A2N9FDJ5"/>
<keyword evidence="2" id="KW-0560">Oxidoreductase</keyword>
<dbReference type="PANTHER" id="PTHR42898">
    <property type="entry name" value="TROPINONE REDUCTASE"/>
    <property type="match status" value="1"/>
</dbReference>
<dbReference type="PANTHER" id="PTHR42898:SF6">
    <property type="entry name" value="NADP-DEPENDENT MANNITOL DEHYDROGENASE"/>
    <property type="match status" value="1"/>
</dbReference>
<gene>
    <name evidence="4" type="ORF">FSB_LOCUS13134</name>
</gene>
<dbReference type="InterPro" id="IPR020904">
    <property type="entry name" value="Sc_DH/Rdtase_CS"/>
</dbReference>
<accession>A0A2N9FDJ5</accession>
<dbReference type="EMBL" id="OIVN01000768">
    <property type="protein sequence ID" value="SPC85252.1"/>
    <property type="molecule type" value="Genomic_DNA"/>
</dbReference>